<dbReference type="EMBL" id="CP000771">
    <property type="protein sequence ID" value="ABS60010.1"/>
    <property type="molecule type" value="Genomic_DNA"/>
</dbReference>
<dbReference type="STRING" id="381764.Fnod_0143"/>
<feature type="domain" description="Macro" evidence="1">
    <location>
        <begin position="1"/>
        <end position="180"/>
    </location>
</feature>
<dbReference type="eggNOG" id="COG2110">
    <property type="taxonomic scope" value="Bacteria"/>
</dbReference>
<dbReference type="HOGENOM" id="CLU_046550_7_0_0"/>
<dbReference type="InterPro" id="IPR002589">
    <property type="entry name" value="Macro_dom"/>
</dbReference>
<reference evidence="2 3" key="2">
    <citation type="journal article" date="2009" name="Proc. Natl. Acad. Sci. U.S.A.">
        <title>On the chimeric nature, thermophilic origin, and phylogenetic placement of the Thermotogales.</title>
        <authorList>
            <person name="Zhaxybayeva O."/>
            <person name="Swithers K.S."/>
            <person name="Lapierre P."/>
            <person name="Fournier G.P."/>
            <person name="Bickhart D.M."/>
            <person name="DeBoy R.T."/>
            <person name="Nelson K.E."/>
            <person name="Nesbo C.L."/>
            <person name="Doolittle W.F."/>
            <person name="Gogarten J.P."/>
            <person name="Noll K.M."/>
        </authorList>
    </citation>
    <scope>NUCLEOTIDE SEQUENCE [LARGE SCALE GENOMIC DNA]</scope>
    <source>
        <strain evidence="3">ATCC 35602 / DSM 5306 / Rt17-B1</strain>
    </source>
</reference>
<dbReference type="InterPro" id="IPR043472">
    <property type="entry name" value="Macro_dom-like"/>
</dbReference>
<keyword evidence="3" id="KW-1185">Reference proteome</keyword>
<protein>
    <submittedName>
        <fullName evidence="2">Appr-1-p processing domain protein</fullName>
    </submittedName>
</protein>
<name>A7HJC7_FERNB</name>
<dbReference type="KEGG" id="fno:Fnod_0143"/>
<dbReference type="AlphaFoldDB" id="A7HJC7"/>
<evidence type="ECO:0000313" key="3">
    <source>
        <dbReference type="Proteomes" id="UP000002415"/>
    </source>
</evidence>
<sequence>MIKIGKKPVEIEFVVGDITTQNIDAIVNAANSYLSHGGGVAGVISRKGGPTIQKESDEYVKKYGPVEPGGVAVTGAGNLSAKYVLHTVGPIGDKPQNDDIIVKCFINIIKKSDELGIKTIAIPFVGTGIFGYPLERFIENVTKVLINYLKDYEGTLQKIIFCDIDGYKVNKFEEYFLAKFKDKG</sequence>
<dbReference type="PROSITE" id="PS51154">
    <property type="entry name" value="MACRO"/>
    <property type="match status" value="1"/>
</dbReference>
<dbReference type="CDD" id="cd02907">
    <property type="entry name" value="Macro_Af1521_BAL-like"/>
    <property type="match status" value="1"/>
</dbReference>
<evidence type="ECO:0000313" key="2">
    <source>
        <dbReference type="EMBL" id="ABS60010.1"/>
    </source>
</evidence>
<dbReference type="Gene3D" id="3.40.220.10">
    <property type="entry name" value="Leucine Aminopeptidase, subunit E, domain 1"/>
    <property type="match status" value="1"/>
</dbReference>
<dbReference type="SMART" id="SM00506">
    <property type="entry name" value="A1pp"/>
    <property type="match status" value="1"/>
</dbReference>
<gene>
    <name evidence="2" type="ordered locus">Fnod_0143</name>
</gene>
<dbReference type="PANTHER" id="PTHR11106:SF111">
    <property type="entry name" value="MACRO DOMAIN-CONTAINING PROTEIN"/>
    <property type="match status" value="1"/>
</dbReference>
<dbReference type="Pfam" id="PF01661">
    <property type="entry name" value="Macro"/>
    <property type="match status" value="1"/>
</dbReference>
<dbReference type="Proteomes" id="UP000002415">
    <property type="component" value="Chromosome"/>
</dbReference>
<dbReference type="PANTHER" id="PTHR11106">
    <property type="entry name" value="GANGLIOSIDE INDUCED DIFFERENTIATION ASSOCIATED PROTEIN 2-RELATED"/>
    <property type="match status" value="1"/>
</dbReference>
<dbReference type="RefSeq" id="WP_011993333.1">
    <property type="nucleotide sequence ID" value="NC_009718.1"/>
</dbReference>
<organism evidence="2 3">
    <name type="scientific">Fervidobacterium nodosum (strain ATCC 35602 / DSM 5306 / Rt17-B1)</name>
    <dbReference type="NCBI Taxonomy" id="381764"/>
    <lineage>
        <taxon>Bacteria</taxon>
        <taxon>Thermotogati</taxon>
        <taxon>Thermotogota</taxon>
        <taxon>Thermotogae</taxon>
        <taxon>Thermotogales</taxon>
        <taxon>Fervidobacteriaceae</taxon>
        <taxon>Fervidobacterium</taxon>
    </lineage>
</organism>
<proteinExistence type="predicted"/>
<accession>A7HJC7</accession>
<evidence type="ECO:0000259" key="1">
    <source>
        <dbReference type="PROSITE" id="PS51154"/>
    </source>
</evidence>
<reference evidence="2 3" key="1">
    <citation type="submission" date="2007-07" db="EMBL/GenBank/DDBJ databases">
        <title>Complete sequence of Fervidobacterium nodosum Rt17-B1.</title>
        <authorList>
            <consortium name="US DOE Joint Genome Institute"/>
            <person name="Copeland A."/>
            <person name="Lucas S."/>
            <person name="Lapidus A."/>
            <person name="Barry K."/>
            <person name="Glavina del Rio T."/>
            <person name="Dalin E."/>
            <person name="Tice H."/>
            <person name="Pitluck S."/>
            <person name="Saunders E."/>
            <person name="Brettin T."/>
            <person name="Bruce D."/>
            <person name="Detter J.C."/>
            <person name="Han C."/>
            <person name="Schmutz J."/>
            <person name="Larimer F."/>
            <person name="Land M."/>
            <person name="Hauser L."/>
            <person name="Kyrpides N."/>
            <person name="Mikhailova N."/>
            <person name="Nelson K."/>
            <person name="Gogarten J.P."/>
            <person name="Noll K."/>
            <person name="Richardson P."/>
        </authorList>
    </citation>
    <scope>NUCLEOTIDE SEQUENCE [LARGE SCALE GENOMIC DNA]</scope>
    <source>
        <strain evidence="3">ATCC 35602 / DSM 5306 / Rt17-B1</strain>
    </source>
</reference>
<dbReference type="SUPFAM" id="SSF52949">
    <property type="entry name" value="Macro domain-like"/>
    <property type="match status" value="1"/>
</dbReference>